<dbReference type="AlphaFoldDB" id="A0A8X6M8L5"/>
<evidence type="ECO:0000313" key="1">
    <source>
        <dbReference type="EMBL" id="GFS30528.1"/>
    </source>
</evidence>
<sequence>MNRAIADFQSSRDKCLNQGVYSSSISRVKLILTEGECLVSQTTLTRRSVYRPAISACVGDKSYVSIRNGCGCASASCEQRRVIRVSCLKNLDLPSVREFPLISIPMKARFDSA</sequence>
<organism evidence="1 2">
    <name type="scientific">Nephila pilipes</name>
    <name type="common">Giant wood spider</name>
    <name type="synonym">Nephila maculata</name>
    <dbReference type="NCBI Taxonomy" id="299642"/>
    <lineage>
        <taxon>Eukaryota</taxon>
        <taxon>Metazoa</taxon>
        <taxon>Ecdysozoa</taxon>
        <taxon>Arthropoda</taxon>
        <taxon>Chelicerata</taxon>
        <taxon>Arachnida</taxon>
        <taxon>Araneae</taxon>
        <taxon>Araneomorphae</taxon>
        <taxon>Entelegynae</taxon>
        <taxon>Araneoidea</taxon>
        <taxon>Nephilidae</taxon>
        <taxon>Nephila</taxon>
    </lineage>
</organism>
<keyword evidence="2" id="KW-1185">Reference proteome</keyword>
<accession>A0A8X6M8L5</accession>
<evidence type="ECO:0000313" key="2">
    <source>
        <dbReference type="Proteomes" id="UP000887013"/>
    </source>
</evidence>
<proteinExistence type="predicted"/>
<reference evidence="1" key="1">
    <citation type="submission" date="2020-08" db="EMBL/GenBank/DDBJ databases">
        <title>Multicomponent nature underlies the extraordinary mechanical properties of spider dragline silk.</title>
        <authorList>
            <person name="Kono N."/>
            <person name="Nakamura H."/>
            <person name="Mori M."/>
            <person name="Yoshida Y."/>
            <person name="Ohtoshi R."/>
            <person name="Malay A.D."/>
            <person name="Moran D.A.P."/>
            <person name="Tomita M."/>
            <person name="Numata K."/>
            <person name="Arakawa K."/>
        </authorList>
    </citation>
    <scope>NUCLEOTIDE SEQUENCE</scope>
</reference>
<gene>
    <name evidence="1" type="ORF">NPIL_137241</name>
</gene>
<comment type="caution">
    <text evidence="1">The sequence shown here is derived from an EMBL/GenBank/DDBJ whole genome shotgun (WGS) entry which is preliminary data.</text>
</comment>
<dbReference type="Proteomes" id="UP000887013">
    <property type="component" value="Unassembled WGS sequence"/>
</dbReference>
<protein>
    <submittedName>
        <fullName evidence="1">Uncharacterized protein</fullName>
    </submittedName>
</protein>
<dbReference type="EMBL" id="BMAW01041743">
    <property type="protein sequence ID" value="GFS30528.1"/>
    <property type="molecule type" value="Genomic_DNA"/>
</dbReference>
<name>A0A8X6M8L5_NEPPI</name>